<keyword evidence="5" id="KW-1185">Reference proteome</keyword>
<dbReference type="GO" id="GO:0016989">
    <property type="term" value="F:sigma factor antagonist activity"/>
    <property type="evidence" value="ECO:0007669"/>
    <property type="project" value="TreeGrafter"/>
</dbReference>
<feature type="domain" description="FecR protein" evidence="2">
    <location>
        <begin position="166"/>
        <end position="262"/>
    </location>
</feature>
<dbReference type="Gene3D" id="3.55.50.30">
    <property type="match status" value="1"/>
</dbReference>
<keyword evidence="1" id="KW-0812">Transmembrane</keyword>
<evidence type="ECO:0000313" key="5">
    <source>
        <dbReference type="Proteomes" id="UP000295620"/>
    </source>
</evidence>
<evidence type="ECO:0000259" key="3">
    <source>
        <dbReference type="Pfam" id="PF16344"/>
    </source>
</evidence>
<dbReference type="PANTHER" id="PTHR30273">
    <property type="entry name" value="PERIPLASMIC SIGNAL SENSOR AND SIGMA FACTOR ACTIVATOR FECR-RELATED"/>
    <property type="match status" value="1"/>
</dbReference>
<keyword evidence="1" id="KW-0472">Membrane</keyword>
<comment type="caution">
    <text evidence="4">The sequence shown here is derived from an EMBL/GenBank/DDBJ whole genome shotgun (WGS) entry which is preliminary data.</text>
</comment>
<dbReference type="AlphaFoldDB" id="A0A4R6SUT1"/>
<evidence type="ECO:0000259" key="2">
    <source>
        <dbReference type="Pfam" id="PF04773"/>
    </source>
</evidence>
<dbReference type="Pfam" id="PF04773">
    <property type="entry name" value="FecR"/>
    <property type="match status" value="1"/>
</dbReference>
<accession>A0A4R6SUT1</accession>
<sequence length="372" mass="41168">MKDQIAKEILDRYLAGKSSIEEQALVETWYLDLGDKQEVNAPIDYDFRYQQLLATLPGPKKTQVIPLWSRLIAAAIALIVIGAGLFYYQAQDPKRGLHAMANYANDIAPGKVGATLTLANGKKIRLSDAANGQIAKQAGISVIKTADGQITYKIEESSSNNNQVNTLSTAVGETYSLILPDQSKVWLNAASSLTYAAGLQQQGQRRVKLVGEAYFQVAKDALHPFVVESGSQQVEVLGTEFNVNSYQDEEVFRTTLLQGSVKLSDNGATRILSPGDQATNAKGQLHLATVDTELAVAWKNNKFIFERLHIEEIMRMISRWYNVEVIYQGEVPDVTFWGSVSRFENVSKALISLEATGNVHFKIEGRKIYVFM</sequence>
<protein>
    <submittedName>
        <fullName evidence="4">FecR family protein</fullName>
    </submittedName>
</protein>
<dbReference type="EMBL" id="SNYC01000006">
    <property type="protein sequence ID" value="TDQ07497.1"/>
    <property type="molecule type" value="Genomic_DNA"/>
</dbReference>
<keyword evidence="1" id="KW-1133">Transmembrane helix</keyword>
<feature type="domain" description="Protein FecR C-terminal" evidence="3">
    <location>
        <begin position="302"/>
        <end position="370"/>
    </location>
</feature>
<name>A0A4R6SUT1_9SPHI</name>
<dbReference type="RefSeq" id="WP_133577462.1">
    <property type="nucleotide sequence ID" value="NZ_SNYC01000006.1"/>
</dbReference>
<dbReference type="InterPro" id="IPR012373">
    <property type="entry name" value="Ferrdict_sens_TM"/>
</dbReference>
<dbReference type="PIRSF" id="PIRSF018266">
    <property type="entry name" value="FecR"/>
    <property type="match status" value="1"/>
</dbReference>
<dbReference type="OrthoDB" id="1099963at2"/>
<evidence type="ECO:0000313" key="4">
    <source>
        <dbReference type="EMBL" id="TDQ07497.1"/>
    </source>
</evidence>
<feature type="transmembrane region" description="Helical" evidence="1">
    <location>
        <begin position="67"/>
        <end position="88"/>
    </location>
</feature>
<proteinExistence type="predicted"/>
<gene>
    <name evidence="4" type="ORF">ATK78_3623</name>
</gene>
<dbReference type="Gene3D" id="2.60.120.1440">
    <property type="match status" value="1"/>
</dbReference>
<dbReference type="Pfam" id="PF16344">
    <property type="entry name" value="FecR_C"/>
    <property type="match status" value="1"/>
</dbReference>
<reference evidence="4 5" key="1">
    <citation type="submission" date="2019-03" db="EMBL/GenBank/DDBJ databases">
        <title>Genomic Encyclopedia of Archaeal and Bacterial Type Strains, Phase II (KMG-II): from individual species to whole genera.</title>
        <authorList>
            <person name="Goeker M."/>
        </authorList>
    </citation>
    <scope>NUCLEOTIDE SEQUENCE [LARGE SCALE GENOMIC DNA]</scope>
    <source>
        <strain evidence="4 5">DSM 19035</strain>
    </source>
</reference>
<dbReference type="PANTHER" id="PTHR30273:SF2">
    <property type="entry name" value="PROTEIN FECR"/>
    <property type="match status" value="1"/>
</dbReference>
<evidence type="ECO:0000256" key="1">
    <source>
        <dbReference type="SAM" id="Phobius"/>
    </source>
</evidence>
<dbReference type="InterPro" id="IPR032508">
    <property type="entry name" value="FecR_C"/>
</dbReference>
<dbReference type="InterPro" id="IPR006860">
    <property type="entry name" value="FecR"/>
</dbReference>
<organism evidence="4 5">
    <name type="scientific">Pedobacter metabolipauper</name>
    <dbReference type="NCBI Taxonomy" id="425513"/>
    <lineage>
        <taxon>Bacteria</taxon>
        <taxon>Pseudomonadati</taxon>
        <taxon>Bacteroidota</taxon>
        <taxon>Sphingobacteriia</taxon>
        <taxon>Sphingobacteriales</taxon>
        <taxon>Sphingobacteriaceae</taxon>
        <taxon>Pedobacter</taxon>
    </lineage>
</organism>
<dbReference type="Proteomes" id="UP000295620">
    <property type="component" value="Unassembled WGS sequence"/>
</dbReference>